<protein>
    <recommendedName>
        <fullName evidence="3">Type II secretion system core protein G</fullName>
    </recommendedName>
</protein>
<dbReference type="InterPro" id="IPR013545">
    <property type="entry name" value="T2SS_protein-GspG_C"/>
</dbReference>
<keyword evidence="5" id="KW-0488">Methylation</keyword>
<evidence type="ECO:0000256" key="5">
    <source>
        <dbReference type="ARBA" id="ARBA00022481"/>
    </source>
</evidence>
<dbReference type="Proteomes" id="UP000033774">
    <property type="component" value="Unassembled WGS sequence"/>
</dbReference>
<dbReference type="Pfam" id="PF08334">
    <property type="entry name" value="T2SSG"/>
    <property type="match status" value="1"/>
</dbReference>
<dbReference type="NCBIfam" id="TIGR01710">
    <property type="entry name" value="typeII_sec_gspG"/>
    <property type="match status" value="1"/>
</dbReference>
<dbReference type="PANTHER" id="PTHR30093:SF45">
    <property type="entry name" value="TYPE II SECRETION SYSTEM CORE PROTEIN G"/>
    <property type="match status" value="1"/>
</dbReference>
<evidence type="ECO:0000259" key="10">
    <source>
        <dbReference type="Pfam" id="PF08334"/>
    </source>
</evidence>
<dbReference type="GO" id="GO:0015627">
    <property type="term" value="C:type II protein secretion system complex"/>
    <property type="evidence" value="ECO:0007669"/>
    <property type="project" value="InterPro"/>
</dbReference>
<dbReference type="Pfam" id="PF07963">
    <property type="entry name" value="N_methyl"/>
    <property type="match status" value="1"/>
</dbReference>
<evidence type="ECO:0000256" key="9">
    <source>
        <dbReference type="ARBA" id="ARBA00023136"/>
    </source>
</evidence>
<dbReference type="AlphaFoldDB" id="A0A0F3INI2"/>
<reference evidence="11 12" key="1">
    <citation type="submission" date="2015-03" db="EMBL/GenBank/DDBJ databases">
        <title>Draft genome sequence of Elstera litoralis.</title>
        <authorList>
            <person name="Rahalkar M.C."/>
            <person name="Dhakephalkar P.K."/>
            <person name="Pore S.D."/>
            <person name="Arora P."/>
            <person name="Kapse N.G."/>
            <person name="Pandit P.S."/>
        </authorList>
    </citation>
    <scope>NUCLEOTIDE SEQUENCE [LARGE SCALE GENOMIC DNA]</scope>
    <source>
        <strain evidence="11 12">Dia-1</strain>
    </source>
</reference>
<dbReference type="InterPro" id="IPR045584">
    <property type="entry name" value="Pilin-like"/>
</dbReference>
<evidence type="ECO:0000256" key="8">
    <source>
        <dbReference type="ARBA" id="ARBA00022989"/>
    </source>
</evidence>
<proteinExistence type="inferred from homology"/>
<comment type="similarity">
    <text evidence="2">Belongs to the GSP G family.</text>
</comment>
<organism evidence="11 12">
    <name type="scientific">Elstera litoralis</name>
    <dbReference type="NCBI Taxonomy" id="552518"/>
    <lineage>
        <taxon>Bacteria</taxon>
        <taxon>Pseudomonadati</taxon>
        <taxon>Pseudomonadota</taxon>
        <taxon>Alphaproteobacteria</taxon>
        <taxon>Rhodospirillales</taxon>
        <taxon>Rhodospirillaceae</taxon>
        <taxon>Elstera</taxon>
    </lineage>
</organism>
<comment type="caution">
    <text evidence="11">The sequence shown here is derived from an EMBL/GenBank/DDBJ whole genome shotgun (WGS) entry which is preliminary data.</text>
</comment>
<evidence type="ECO:0000256" key="1">
    <source>
        <dbReference type="ARBA" id="ARBA00004377"/>
    </source>
</evidence>
<keyword evidence="9" id="KW-0472">Membrane</keyword>
<evidence type="ECO:0000256" key="4">
    <source>
        <dbReference type="ARBA" id="ARBA00022475"/>
    </source>
</evidence>
<gene>
    <name evidence="11" type="ORF">VZ95_19340</name>
</gene>
<name>A0A0F3INI2_9PROT</name>
<feature type="domain" description="Type II secretion system protein GspG C-terminal" evidence="10">
    <location>
        <begin position="38"/>
        <end position="142"/>
    </location>
</feature>
<keyword evidence="6" id="KW-0997">Cell inner membrane</keyword>
<evidence type="ECO:0000256" key="3">
    <source>
        <dbReference type="ARBA" id="ARBA00020042"/>
    </source>
</evidence>
<dbReference type="PROSITE" id="PS00409">
    <property type="entry name" value="PROKAR_NTER_METHYL"/>
    <property type="match status" value="1"/>
</dbReference>
<keyword evidence="7" id="KW-0812">Transmembrane</keyword>
<evidence type="ECO:0000256" key="2">
    <source>
        <dbReference type="ARBA" id="ARBA00009984"/>
    </source>
</evidence>
<dbReference type="InterPro" id="IPR012902">
    <property type="entry name" value="N_methyl_site"/>
</dbReference>
<evidence type="ECO:0000313" key="12">
    <source>
        <dbReference type="Proteomes" id="UP000033774"/>
    </source>
</evidence>
<dbReference type="Gene3D" id="3.30.700.10">
    <property type="entry name" value="Glycoprotein, Type 4 Pilin"/>
    <property type="match status" value="1"/>
</dbReference>
<dbReference type="GO" id="GO:0015628">
    <property type="term" value="P:protein secretion by the type II secretion system"/>
    <property type="evidence" value="ECO:0007669"/>
    <property type="project" value="InterPro"/>
</dbReference>
<dbReference type="NCBIfam" id="TIGR02532">
    <property type="entry name" value="IV_pilin_GFxxxE"/>
    <property type="match status" value="1"/>
</dbReference>
<dbReference type="SUPFAM" id="SSF54523">
    <property type="entry name" value="Pili subunits"/>
    <property type="match status" value="1"/>
</dbReference>
<dbReference type="PRINTS" id="PR00813">
    <property type="entry name" value="BCTERIALGSPG"/>
</dbReference>
<dbReference type="EMBL" id="LAJY01000728">
    <property type="protein sequence ID" value="KJV08197.1"/>
    <property type="molecule type" value="Genomic_DNA"/>
</dbReference>
<keyword evidence="4" id="KW-1003">Cell membrane</keyword>
<keyword evidence="12" id="KW-1185">Reference proteome</keyword>
<evidence type="ECO:0000256" key="6">
    <source>
        <dbReference type="ARBA" id="ARBA00022519"/>
    </source>
</evidence>
<keyword evidence="8" id="KW-1133">Transmembrane helix</keyword>
<accession>A0A0F3INI2</accession>
<dbReference type="PANTHER" id="PTHR30093">
    <property type="entry name" value="GENERAL SECRETION PATHWAY PROTEIN G"/>
    <property type="match status" value="1"/>
</dbReference>
<dbReference type="InterPro" id="IPR010054">
    <property type="entry name" value="Type2_sec_GspG"/>
</dbReference>
<dbReference type="InterPro" id="IPR000983">
    <property type="entry name" value="Bac_GSPG_pilin"/>
</dbReference>
<sequence>MSMRRSAPIRRDAGFTLVEVLVVLVILALLAAVAVPSVLGYLAGARSDTARLQIDSLRTALDLYRLDAGRYPTAQEGLGGLVQKPASARRWNGPYLRDGTLPVDPWGRAFLYRADARGGGYELISFGSDGREGGTGEDTDIAVRSR</sequence>
<comment type="subcellular location">
    <subcellularLocation>
        <location evidence="1">Cell inner membrane</location>
        <topology evidence="1">Single-pass membrane protein</topology>
    </subcellularLocation>
</comment>
<evidence type="ECO:0000256" key="7">
    <source>
        <dbReference type="ARBA" id="ARBA00022692"/>
    </source>
</evidence>
<dbReference type="GO" id="GO:0005886">
    <property type="term" value="C:plasma membrane"/>
    <property type="evidence" value="ECO:0007669"/>
    <property type="project" value="UniProtKB-SubCell"/>
</dbReference>
<evidence type="ECO:0000313" key="11">
    <source>
        <dbReference type="EMBL" id="KJV08197.1"/>
    </source>
</evidence>